<dbReference type="PANTHER" id="PTHR34406">
    <property type="entry name" value="PROTEIN YCEI"/>
    <property type="match status" value="1"/>
</dbReference>
<dbReference type="Proteomes" id="UP000584670">
    <property type="component" value="Unassembled WGS sequence"/>
</dbReference>
<evidence type="ECO:0000256" key="1">
    <source>
        <dbReference type="ARBA" id="ARBA00008812"/>
    </source>
</evidence>
<dbReference type="RefSeq" id="WP_186281444.1">
    <property type="nucleotide sequence ID" value="NZ_JACMSF010000006.1"/>
</dbReference>
<keyword evidence="4" id="KW-1185">Reference proteome</keyword>
<dbReference type="Gene3D" id="2.40.128.110">
    <property type="entry name" value="Lipid/polyisoprenoid-binding, YceI-like"/>
    <property type="match status" value="1"/>
</dbReference>
<comment type="caution">
    <text evidence="3">The sequence shown here is derived from an EMBL/GenBank/DDBJ whole genome shotgun (WGS) entry which is preliminary data.</text>
</comment>
<dbReference type="SMART" id="SM00867">
    <property type="entry name" value="YceI"/>
    <property type="match status" value="1"/>
</dbReference>
<accession>A0A7X1J4I5</accession>
<dbReference type="Pfam" id="PF04264">
    <property type="entry name" value="YceI"/>
    <property type="match status" value="1"/>
</dbReference>
<comment type="similarity">
    <text evidence="1">Belongs to the UPF0312 family.</text>
</comment>
<feature type="domain" description="Lipid/polyisoprenoid-binding YceI-like" evidence="2">
    <location>
        <begin position="15"/>
        <end position="182"/>
    </location>
</feature>
<evidence type="ECO:0000313" key="3">
    <source>
        <dbReference type="EMBL" id="MBC2901587.1"/>
    </source>
</evidence>
<dbReference type="InterPro" id="IPR036761">
    <property type="entry name" value="TTHA0802/YceI-like_sf"/>
</dbReference>
<protein>
    <submittedName>
        <fullName evidence="3">YceI family protein</fullName>
    </submittedName>
</protein>
<evidence type="ECO:0000313" key="4">
    <source>
        <dbReference type="Proteomes" id="UP000584670"/>
    </source>
</evidence>
<evidence type="ECO:0000259" key="2">
    <source>
        <dbReference type="SMART" id="SM00867"/>
    </source>
</evidence>
<gene>
    <name evidence="3" type="ORF">H4N64_08205</name>
</gene>
<dbReference type="SUPFAM" id="SSF101874">
    <property type="entry name" value="YceI-like"/>
    <property type="match status" value="1"/>
</dbReference>
<dbReference type="PANTHER" id="PTHR34406:SF1">
    <property type="entry name" value="PROTEIN YCEI"/>
    <property type="match status" value="1"/>
</dbReference>
<dbReference type="AlphaFoldDB" id="A0A7X1J4I5"/>
<name>A0A7X1J4I5_9ACTN</name>
<proteinExistence type="inferred from homology"/>
<reference evidence="3 4" key="1">
    <citation type="submission" date="2020-08" db="EMBL/GenBank/DDBJ databases">
        <title>Streptomyces sp. PSKA01 genome sequencing and assembly.</title>
        <authorList>
            <person name="Mandal S."/>
            <person name="Maiti P.K."/>
            <person name="Das P."/>
        </authorList>
    </citation>
    <scope>NUCLEOTIDE SEQUENCE [LARGE SCALE GENOMIC DNA]</scope>
    <source>
        <strain evidence="3 4">PSKA01</strain>
    </source>
</reference>
<dbReference type="InterPro" id="IPR007372">
    <property type="entry name" value="Lipid/polyisoprenoid-bd_YceI"/>
</dbReference>
<organism evidence="3 4">
    <name type="scientific">Streptomyces cupreus</name>
    <dbReference type="NCBI Taxonomy" id="2759956"/>
    <lineage>
        <taxon>Bacteria</taxon>
        <taxon>Bacillati</taxon>
        <taxon>Actinomycetota</taxon>
        <taxon>Actinomycetes</taxon>
        <taxon>Kitasatosporales</taxon>
        <taxon>Streptomycetaceae</taxon>
        <taxon>Streptomyces</taxon>
    </lineage>
</organism>
<sequence length="185" mass="19967">MSAAPPAETDQLTGVWQIDAAHSEVSFTVRHLMARVRGSFSSFGGTITVGDDPARSSVQAEIDTTSIDTRNSERDKHLRSADYFDSDKHPTALFESAAVREQEGGRYSVEGLLTIRGETRPVNLDLVFLGVDSDPWGGTRAGFRASTRISRSDFGVTGNVPLGGGRALLGDSVEIEIEIEAVRQQ</sequence>
<dbReference type="EMBL" id="JACMSF010000006">
    <property type="protein sequence ID" value="MBC2901587.1"/>
    <property type="molecule type" value="Genomic_DNA"/>
</dbReference>